<dbReference type="HOGENOM" id="CLU_184048_0_0_1"/>
<accession>A0A0E0LBU5</accession>
<dbReference type="AlphaFoldDB" id="A0A0E0LBU5"/>
<reference evidence="2" key="1">
    <citation type="submission" date="2015-04" db="UniProtKB">
        <authorList>
            <consortium name="EnsemblPlants"/>
        </authorList>
    </citation>
    <scope>IDENTIFICATION</scope>
</reference>
<keyword evidence="1" id="KW-0472">Membrane</keyword>
<keyword evidence="1" id="KW-0812">Transmembrane</keyword>
<reference evidence="2" key="2">
    <citation type="submission" date="2018-05" db="EMBL/GenBank/DDBJ databases">
        <title>OpunRS2 (Oryza punctata Reference Sequence Version 2).</title>
        <authorList>
            <person name="Zhang J."/>
            <person name="Kudrna D."/>
            <person name="Lee S."/>
            <person name="Talag J."/>
            <person name="Welchert J."/>
            <person name="Wing R.A."/>
        </authorList>
    </citation>
    <scope>NUCLEOTIDE SEQUENCE [LARGE SCALE GENOMIC DNA]</scope>
</reference>
<evidence type="ECO:0000313" key="2">
    <source>
        <dbReference type="EnsemblPlants" id="OPUNC06G14350.1"/>
    </source>
</evidence>
<name>A0A0E0LBU5_ORYPU</name>
<dbReference type="Gramene" id="OPUNC06G14350.1">
    <property type="protein sequence ID" value="OPUNC06G14350.1"/>
    <property type="gene ID" value="OPUNC06G14350"/>
</dbReference>
<dbReference type="EnsemblPlants" id="OPUNC06G14350.1">
    <property type="protein sequence ID" value="OPUNC06G14350.1"/>
    <property type="gene ID" value="OPUNC06G14350"/>
</dbReference>
<protein>
    <submittedName>
        <fullName evidence="2">Uncharacterized protein</fullName>
    </submittedName>
</protein>
<keyword evidence="1" id="KW-1133">Transmembrane helix</keyword>
<dbReference type="OMA" id="IMVFYIV"/>
<keyword evidence="3" id="KW-1185">Reference proteome</keyword>
<evidence type="ECO:0000256" key="1">
    <source>
        <dbReference type="SAM" id="Phobius"/>
    </source>
</evidence>
<sequence>MASLRATTLLVLMQIIVAFYTVILSSSFCGARTIPGGALDPNHPACLGGACPRPSIPYTRPCIYGQSCYPPGRLECERGGARAAKPITKWSVYACT</sequence>
<proteinExistence type="predicted"/>
<organism evidence="2">
    <name type="scientific">Oryza punctata</name>
    <name type="common">Red rice</name>
    <dbReference type="NCBI Taxonomy" id="4537"/>
    <lineage>
        <taxon>Eukaryota</taxon>
        <taxon>Viridiplantae</taxon>
        <taxon>Streptophyta</taxon>
        <taxon>Embryophyta</taxon>
        <taxon>Tracheophyta</taxon>
        <taxon>Spermatophyta</taxon>
        <taxon>Magnoliopsida</taxon>
        <taxon>Liliopsida</taxon>
        <taxon>Poales</taxon>
        <taxon>Poaceae</taxon>
        <taxon>BOP clade</taxon>
        <taxon>Oryzoideae</taxon>
        <taxon>Oryzeae</taxon>
        <taxon>Oryzinae</taxon>
        <taxon>Oryza</taxon>
    </lineage>
</organism>
<dbReference type="Proteomes" id="UP000026962">
    <property type="component" value="Chromosome 6"/>
</dbReference>
<feature type="transmembrane region" description="Helical" evidence="1">
    <location>
        <begin position="6"/>
        <end position="24"/>
    </location>
</feature>
<evidence type="ECO:0000313" key="3">
    <source>
        <dbReference type="Proteomes" id="UP000026962"/>
    </source>
</evidence>